<dbReference type="GO" id="GO:0071770">
    <property type="term" value="P:DIM/DIP cell wall layer assembly"/>
    <property type="evidence" value="ECO:0007669"/>
    <property type="project" value="TreeGrafter"/>
</dbReference>
<evidence type="ECO:0000256" key="4">
    <source>
        <dbReference type="ARBA" id="ARBA00054155"/>
    </source>
</evidence>
<gene>
    <name evidence="8" type="ORF">FHS03_004050</name>
</gene>
<dbReference type="SMART" id="SM00823">
    <property type="entry name" value="PKS_PP"/>
    <property type="match status" value="1"/>
</dbReference>
<comment type="function">
    <text evidence="4">Involved in production of the polyketide antibiotic thailandamide.</text>
</comment>
<protein>
    <submittedName>
        <fullName evidence="8">Acyl transferase domain-containing protein</fullName>
    </submittedName>
</protein>
<feature type="domain" description="Ketosynthase family 3 (KS3)" evidence="7">
    <location>
        <begin position="1219"/>
        <end position="1622"/>
    </location>
</feature>
<proteinExistence type="predicted"/>
<dbReference type="SUPFAM" id="SSF53901">
    <property type="entry name" value="Thiolase-like"/>
    <property type="match status" value="2"/>
</dbReference>
<sequence length="1666" mass="172951">MNDSQSILAALRDGRIARDAALQGLRAAAAGARPDPDPDPDPQPRPAPAEPDAIAIVGASGRYPEAPDLDSFWRNLAAARDSVGTIPPERWDSLASFDPSGQRPDSIYSRALGVLDDADCFDAAFFQISPAEAEYMDPQHRLFLQEAYRSFEDAGYGPQRLAGRNCGVYLGIMSSEYSSLLMQSGAPVANATGNALSIAASRIAYLLNLKGPAIAIDTACSSSLVAVHLACQALRSGEIDMALAGGVTLYLSREAYLAMCGAGMLSPDGRCKAFDDSANGFVPGEGVGAVVLKRLADARRDGDRVLGTILASGINQDGRTNGITAPSGASQAALLRTVYQRHGIDAASIGYCELHGTGTRLGDPVELNAIAQVYGAAGAARQSCLIGSVKSNIGHTSAAAGVAGLHKLLLALRHGHIPPSLHFRRPNAHFDFSQSPFRVATELTPWTAPRRAALSSFGLSGTNAHLVLQEDSGAAPRAGGGAGLVVLSAQSQSALRAQAAALARQLEADPGLCLADLAYTLQVGRAALRHRLAVVASGAAPLRAALLAAAQGLPHPALLTGRAETEAPQGDAAALAADFAAGRWTALAQAWVAGADCDWLQWQQGGGRRTVAAPTYPFARSRYWLPGQPTLAPAAPQLWQWQWRPAPLAAAAAMPPAVLLYVAACAANRALAEALAALWPQAELRALDATAPGQDGPARATIIDLTAHAEPRLARAQWLAQLQNLLGRLPADGGAMLLGLGFGRPRADALHAGLYGTLQSEYPRLRARYVDLGAGLPAAALAPLLAAECAADERAARCRYRDGARSVPQLASWPAPAGAADAVLPGPADVWWISGGTRGLGLLCARHLARRYGVRKMLLSSRTALPARAQWPAATAEGIAELEALGVQLAFSAVALNDPAALRAEQARVAAVLGPVSGLLHAAGVSDWSVPALLDKSAAAMQAVFEPKQEGLDHLAAVLDHGALRHLLLFSSVAAALPALGAGQIDYAMANAYLDGYAQEYAGPAHCVSIQWPSWAESGMGAVRSQAYQDSGLLTLSDAQGLDCLDRILAWRAGPLVLPAAVDPARWQPERALLEKPAPRPAAAPAASGAPVQATVAPAGGEAAAALLAWLQNLFARELKLAPQAIEAQLGFQDYGVDSIMLTRIMRPLNQLAEQPLEPSLLFEYATLDSLAGWLMRERPGLVQKVLATAAPAPAPAPAPPLAAPAAASPASGAAPAGGGDIAIIGLSCRLPGAPDSDAYWRLLREGRSGIVPVPEARWGYRSGFHAGVLETPAGGDAAAFGIDADDAAAMDPQALLLLELGLQAVCHAGYTPPELKGRALGVFLGARSQHRPSAELIERARNPIVAAGPNYLAANLSQHFDWQGPSLVVDTACSSALVALKLAAQALRDGEIEAAMVGGVSLLQSDAGHRLFAQRGLLAPQGEFHIFDGRAQGVVLGEGGGMVLLKPLAAAEADGDRIYAVLKAVAVNNDGRTAGPASPNLAAHKRLLEQTLRRSGLDAADIGHIEANGSGTAMTDLLELKAISAVYGGAARRCSLGSVKPNIGHPLCAEGIAALIKVVLMLHHRQGVPFLSGQVPLPHFALADSPFFFHRAAAALDGALPAAALNCFADGGTNVHAILQAWRADAPARRAPLPPPRQGRPAAPPARPGGNVWKRYSSQESLENA</sequence>
<evidence type="ECO:0000313" key="9">
    <source>
        <dbReference type="Proteomes" id="UP000541535"/>
    </source>
</evidence>
<dbReference type="GO" id="GO:0005737">
    <property type="term" value="C:cytoplasm"/>
    <property type="evidence" value="ECO:0007669"/>
    <property type="project" value="TreeGrafter"/>
</dbReference>
<dbReference type="PROSITE" id="PS50075">
    <property type="entry name" value="CARRIER"/>
    <property type="match status" value="1"/>
</dbReference>
<dbReference type="InterPro" id="IPR036291">
    <property type="entry name" value="NAD(P)-bd_dom_sf"/>
</dbReference>
<dbReference type="GO" id="GO:0006633">
    <property type="term" value="P:fatty acid biosynthetic process"/>
    <property type="evidence" value="ECO:0007669"/>
    <property type="project" value="InterPro"/>
</dbReference>
<dbReference type="SMART" id="SM00825">
    <property type="entry name" value="PKS_KS"/>
    <property type="match status" value="2"/>
</dbReference>
<feature type="compositionally biased region" description="Pro residues" evidence="5">
    <location>
        <begin position="1633"/>
        <end position="1648"/>
    </location>
</feature>
<dbReference type="Proteomes" id="UP000541535">
    <property type="component" value="Unassembled WGS sequence"/>
</dbReference>
<feature type="region of interest" description="Disordered" evidence="5">
    <location>
        <begin position="25"/>
        <end position="51"/>
    </location>
</feature>
<dbReference type="Pfam" id="PF00109">
    <property type="entry name" value="ketoacyl-synt"/>
    <property type="match status" value="2"/>
</dbReference>
<dbReference type="InterPro" id="IPR014031">
    <property type="entry name" value="Ketoacyl_synth_C"/>
</dbReference>
<evidence type="ECO:0000256" key="1">
    <source>
        <dbReference type="ARBA" id="ARBA00022450"/>
    </source>
</evidence>
<evidence type="ECO:0000259" key="7">
    <source>
        <dbReference type="PROSITE" id="PS52004"/>
    </source>
</evidence>
<dbReference type="Gene3D" id="3.40.50.720">
    <property type="entry name" value="NAD(P)-binding Rossmann-like Domain"/>
    <property type="match status" value="1"/>
</dbReference>
<dbReference type="PROSITE" id="PS52004">
    <property type="entry name" value="KS3_2"/>
    <property type="match status" value="2"/>
</dbReference>
<evidence type="ECO:0000259" key="6">
    <source>
        <dbReference type="PROSITE" id="PS50075"/>
    </source>
</evidence>
<comment type="caution">
    <text evidence="8">The sequence shown here is derived from an EMBL/GenBank/DDBJ whole genome shotgun (WGS) entry which is preliminary data.</text>
</comment>
<dbReference type="InterPro" id="IPR036736">
    <property type="entry name" value="ACP-like_sf"/>
</dbReference>
<organism evidence="8 9">
    <name type="scientific">Pseudoduganella violacea</name>
    <dbReference type="NCBI Taxonomy" id="1715466"/>
    <lineage>
        <taxon>Bacteria</taxon>
        <taxon>Pseudomonadati</taxon>
        <taxon>Pseudomonadota</taxon>
        <taxon>Betaproteobacteria</taxon>
        <taxon>Burkholderiales</taxon>
        <taxon>Oxalobacteraceae</taxon>
        <taxon>Telluria group</taxon>
        <taxon>Pseudoduganella</taxon>
    </lineage>
</organism>
<evidence type="ECO:0000256" key="3">
    <source>
        <dbReference type="ARBA" id="ARBA00022679"/>
    </source>
</evidence>
<keyword evidence="3 8" id="KW-0808">Transferase</keyword>
<dbReference type="PANTHER" id="PTHR43775">
    <property type="entry name" value="FATTY ACID SYNTHASE"/>
    <property type="match status" value="1"/>
</dbReference>
<evidence type="ECO:0000256" key="2">
    <source>
        <dbReference type="ARBA" id="ARBA00022553"/>
    </source>
</evidence>
<dbReference type="Gene3D" id="1.10.1200.10">
    <property type="entry name" value="ACP-like"/>
    <property type="match status" value="1"/>
</dbReference>
<dbReference type="SMART" id="SM01294">
    <property type="entry name" value="PKS_PP_betabranch"/>
    <property type="match status" value="1"/>
</dbReference>
<dbReference type="InterPro" id="IPR020841">
    <property type="entry name" value="PKS_Beta-ketoAc_synthase_dom"/>
</dbReference>
<keyword evidence="9" id="KW-1185">Reference proteome</keyword>
<feature type="compositionally biased region" description="Polar residues" evidence="5">
    <location>
        <begin position="1657"/>
        <end position="1666"/>
    </location>
</feature>
<dbReference type="InterPro" id="IPR050091">
    <property type="entry name" value="PKS_NRPS_Biosynth_Enz"/>
</dbReference>
<dbReference type="CDD" id="cd00833">
    <property type="entry name" value="PKS"/>
    <property type="match status" value="2"/>
</dbReference>
<dbReference type="SMART" id="SM00822">
    <property type="entry name" value="PKS_KR"/>
    <property type="match status" value="1"/>
</dbReference>
<feature type="region of interest" description="Disordered" evidence="5">
    <location>
        <begin position="1629"/>
        <end position="1666"/>
    </location>
</feature>
<dbReference type="PROSITE" id="PS00606">
    <property type="entry name" value="KS3_1"/>
    <property type="match status" value="2"/>
</dbReference>
<dbReference type="FunFam" id="3.40.47.10:FF:000019">
    <property type="entry name" value="Polyketide synthase type I"/>
    <property type="match status" value="1"/>
</dbReference>
<dbReference type="InterPro" id="IPR057326">
    <property type="entry name" value="KR_dom"/>
</dbReference>
<dbReference type="Pfam" id="PF08659">
    <property type="entry name" value="KR"/>
    <property type="match status" value="1"/>
</dbReference>
<dbReference type="InterPro" id="IPR014030">
    <property type="entry name" value="Ketoacyl_synth_N"/>
</dbReference>
<keyword evidence="1" id="KW-0596">Phosphopantetheine</keyword>
<dbReference type="CDD" id="cd08953">
    <property type="entry name" value="KR_2_SDR_x"/>
    <property type="match status" value="1"/>
</dbReference>
<dbReference type="InterPro" id="IPR016039">
    <property type="entry name" value="Thiolase-like"/>
</dbReference>
<dbReference type="GO" id="GO:0004315">
    <property type="term" value="F:3-oxoacyl-[acyl-carrier-protein] synthase activity"/>
    <property type="evidence" value="ECO:0007669"/>
    <property type="project" value="InterPro"/>
</dbReference>
<feature type="domain" description="Carrier" evidence="6">
    <location>
        <begin position="1102"/>
        <end position="1179"/>
    </location>
</feature>
<dbReference type="PANTHER" id="PTHR43775:SF37">
    <property type="entry name" value="SI:DKEY-61P9.11"/>
    <property type="match status" value="1"/>
</dbReference>
<dbReference type="Pfam" id="PF22621">
    <property type="entry name" value="CurL-like_PKS_C"/>
    <property type="match status" value="1"/>
</dbReference>
<evidence type="ECO:0000313" key="8">
    <source>
        <dbReference type="EMBL" id="MBB3120977.1"/>
    </source>
</evidence>
<dbReference type="InterPro" id="IPR009081">
    <property type="entry name" value="PP-bd_ACP"/>
</dbReference>
<reference evidence="8 9" key="1">
    <citation type="submission" date="2020-08" db="EMBL/GenBank/DDBJ databases">
        <title>Genomic Encyclopedia of Type Strains, Phase III (KMG-III): the genomes of soil and plant-associated and newly described type strains.</title>
        <authorList>
            <person name="Whitman W."/>
        </authorList>
    </citation>
    <scope>NUCLEOTIDE SEQUENCE [LARGE SCALE GENOMIC DNA]</scope>
    <source>
        <strain evidence="8 9">CECT 8897</strain>
    </source>
</reference>
<feature type="domain" description="Ketosynthase family 3 (KS3)" evidence="7">
    <location>
        <begin position="51"/>
        <end position="470"/>
    </location>
</feature>
<dbReference type="GO" id="GO:0004312">
    <property type="term" value="F:fatty acid synthase activity"/>
    <property type="evidence" value="ECO:0007669"/>
    <property type="project" value="TreeGrafter"/>
</dbReference>
<dbReference type="Pfam" id="PF00550">
    <property type="entry name" value="PP-binding"/>
    <property type="match status" value="1"/>
</dbReference>
<dbReference type="SUPFAM" id="SSF47336">
    <property type="entry name" value="ACP-like"/>
    <property type="match status" value="1"/>
</dbReference>
<dbReference type="EMBL" id="JACHXD010000012">
    <property type="protein sequence ID" value="MBB3120977.1"/>
    <property type="molecule type" value="Genomic_DNA"/>
</dbReference>
<dbReference type="InterPro" id="IPR020806">
    <property type="entry name" value="PKS_PP-bd"/>
</dbReference>
<dbReference type="GO" id="GO:0005886">
    <property type="term" value="C:plasma membrane"/>
    <property type="evidence" value="ECO:0007669"/>
    <property type="project" value="TreeGrafter"/>
</dbReference>
<keyword evidence="2" id="KW-0597">Phosphoprotein</keyword>
<name>A0A7W5BD49_9BURK</name>
<dbReference type="GO" id="GO:0031177">
    <property type="term" value="F:phosphopantetheine binding"/>
    <property type="evidence" value="ECO:0007669"/>
    <property type="project" value="InterPro"/>
</dbReference>
<dbReference type="SUPFAM" id="SSF51735">
    <property type="entry name" value="NAD(P)-binding Rossmann-fold domains"/>
    <property type="match status" value="2"/>
</dbReference>
<dbReference type="Gene3D" id="3.40.47.10">
    <property type="match status" value="2"/>
</dbReference>
<dbReference type="RefSeq" id="WP_183442717.1">
    <property type="nucleotide sequence ID" value="NZ_JACHXD010000012.1"/>
</dbReference>
<dbReference type="InterPro" id="IPR013968">
    <property type="entry name" value="PKS_KR"/>
</dbReference>
<evidence type="ECO:0000256" key="5">
    <source>
        <dbReference type="SAM" id="MobiDB-lite"/>
    </source>
</evidence>
<accession>A0A7W5BD49</accession>
<dbReference type="Gene3D" id="1.10.1240.100">
    <property type="match status" value="1"/>
</dbReference>
<dbReference type="InterPro" id="IPR018201">
    <property type="entry name" value="Ketoacyl_synth_AS"/>
</dbReference>
<dbReference type="Pfam" id="PF02801">
    <property type="entry name" value="Ketoacyl-synt_C"/>
    <property type="match status" value="2"/>
</dbReference>